<keyword evidence="2" id="KW-0378">Hydrolase</keyword>
<reference evidence="2 3" key="1">
    <citation type="submission" date="2023-12" db="EMBL/GenBank/DDBJ databases">
        <title>Jeotgalibacillus haloalkaliphilus sp. nov., a novel salt-tolerant bacteria, isolated from the estuary of the Fenhe River into the Yellow River.</title>
        <authorList>
            <person name="Li Y."/>
        </authorList>
    </citation>
    <scope>NUCLEOTIDE SEQUENCE [LARGE SCALE GENOMIC DNA]</scope>
    <source>
        <strain evidence="2 3">HH7-29</strain>
    </source>
</reference>
<dbReference type="Gene3D" id="1.10.30.50">
    <property type="match status" value="1"/>
</dbReference>
<evidence type="ECO:0000259" key="1">
    <source>
        <dbReference type="SMART" id="SM00507"/>
    </source>
</evidence>
<keyword evidence="3" id="KW-1185">Reference proteome</keyword>
<evidence type="ECO:0000313" key="2">
    <source>
        <dbReference type="EMBL" id="MDZ5712251.1"/>
    </source>
</evidence>
<evidence type="ECO:0000313" key="3">
    <source>
        <dbReference type="Proteomes" id="UP001292084"/>
    </source>
</evidence>
<feature type="domain" description="HNH nuclease" evidence="1">
    <location>
        <begin position="30"/>
        <end position="99"/>
    </location>
</feature>
<keyword evidence="2" id="KW-0540">Nuclease</keyword>
<dbReference type="RefSeq" id="WP_322421225.1">
    <property type="nucleotide sequence ID" value="NZ_JAXQNN010000002.1"/>
</dbReference>
<accession>A0ABU5KLX6</accession>
<dbReference type="Proteomes" id="UP001292084">
    <property type="component" value="Unassembled WGS sequence"/>
</dbReference>
<protein>
    <submittedName>
        <fullName evidence="2">HNH endonuclease</fullName>
    </submittedName>
</protein>
<keyword evidence="2" id="KW-0255">Endonuclease</keyword>
<gene>
    <name evidence="2" type="ORF">UFB30_08410</name>
</gene>
<dbReference type="GO" id="GO:0004519">
    <property type="term" value="F:endonuclease activity"/>
    <property type="evidence" value="ECO:0007669"/>
    <property type="project" value="UniProtKB-KW"/>
</dbReference>
<dbReference type="InterPro" id="IPR002711">
    <property type="entry name" value="HNH"/>
</dbReference>
<dbReference type="Pfam" id="PF01844">
    <property type="entry name" value="HNH"/>
    <property type="match status" value="1"/>
</dbReference>
<dbReference type="SMART" id="SM00507">
    <property type="entry name" value="HNHc"/>
    <property type="match status" value="1"/>
</dbReference>
<proteinExistence type="predicted"/>
<dbReference type="InterPro" id="IPR003615">
    <property type="entry name" value="HNH_nuc"/>
</dbReference>
<sequence length="122" mass="14651">MLSDLRLKELIDLIIQGELNKFYKSKEWQALRQKALKRDKHECQRCKRLGRVTTANTDQPRDHKRKGSLHVHHLKEVKTHPHLALTLDNLETLCRTCHNVVHDRLADHMSKKKKRFMNEERW</sequence>
<dbReference type="EMBL" id="JAXQNN010000002">
    <property type="protein sequence ID" value="MDZ5712251.1"/>
    <property type="molecule type" value="Genomic_DNA"/>
</dbReference>
<name>A0ABU5KLX6_9BACL</name>
<comment type="caution">
    <text evidence="2">The sequence shown here is derived from an EMBL/GenBank/DDBJ whole genome shotgun (WGS) entry which is preliminary data.</text>
</comment>
<organism evidence="2 3">
    <name type="scientific">Jeotgalibacillus haloalkalitolerans</name>
    <dbReference type="NCBI Taxonomy" id="3104292"/>
    <lineage>
        <taxon>Bacteria</taxon>
        <taxon>Bacillati</taxon>
        <taxon>Bacillota</taxon>
        <taxon>Bacilli</taxon>
        <taxon>Bacillales</taxon>
        <taxon>Caryophanaceae</taxon>
        <taxon>Jeotgalibacillus</taxon>
    </lineage>
</organism>